<dbReference type="Pfam" id="PF00440">
    <property type="entry name" value="TetR_N"/>
    <property type="match status" value="1"/>
</dbReference>
<evidence type="ECO:0000259" key="4">
    <source>
        <dbReference type="PROSITE" id="PS50977"/>
    </source>
</evidence>
<keyword evidence="2 3" id="KW-0238">DNA-binding</keyword>
<organism evidence="5 6">
    <name type="scientific">Virgibacillus oceani</name>
    <dbReference type="NCBI Taxonomy" id="1479511"/>
    <lineage>
        <taxon>Bacteria</taxon>
        <taxon>Bacillati</taxon>
        <taxon>Bacillota</taxon>
        <taxon>Bacilli</taxon>
        <taxon>Bacillales</taxon>
        <taxon>Bacillaceae</taxon>
        <taxon>Virgibacillus</taxon>
    </lineage>
</organism>
<dbReference type="PANTHER" id="PTHR43479:SF8">
    <property type="entry name" value="TRANSCRIPTIONAL REGULATOR, TETR FAMILY"/>
    <property type="match status" value="1"/>
</dbReference>
<dbReference type="SUPFAM" id="SSF46689">
    <property type="entry name" value="Homeodomain-like"/>
    <property type="match status" value="1"/>
</dbReference>
<evidence type="ECO:0000256" key="3">
    <source>
        <dbReference type="PROSITE-ProRule" id="PRU00335"/>
    </source>
</evidence>
<dbReference type="InterPro" id="IPR001647">
    <property type="entry name" value="HTH_TetR"/>
</dbReference>
<evidence type="ECO:0000313" key="5">
    <source>
        <dbReference type="EMBL" id="GGG71845.1"/>
    </source>
</evidence>
<dbReference type="EMBL" id="BMFR01000004">
    <property type="protein sequence ID" value="GGG71845.1"/>
    <property type="molecule type" value="Genomic_DNA"/>
</dbReference>
<protein>
    <submittedName>
        <fullName evidence="5">TetR family transcriptional regulator</fullName>
    </submittedName>
</protein>
<dbReference type="SUPFAM" id="SSF48498">
    <property type="entry name" value="Tetracyclin repressor-like, C-terminal domain"/>
    <property type="match status" value="1"/>
</dbReference>
<dbReference type="InterPro" id="IPR050624">
    <property type="entry name" value="HTH-type_Tx_Regulator"/>
</dbReference>
<evidence type="ECO:0000256" key="1">
    <source>
        <dbReference type="ARBA" id="ARBA00022491"/>
    </source>
</evidence>
<evidence type="ECO:0000256" key="2">
    <source>
        <dbReference type="ARBA" id="ARBA00023125"/>
    </source>
</evidence>
<dbReference type="InterPro" id="IPR041603">
    <property type="entry name" value="YvdT_C"/>
</dbReference>
<feature type="DNA-binding region" description="H-T-H motif" evidence="3">
    <location>
        <begin position="25"/>
        <end position="44"/>
    </location>
</feature>
<dbReference type="Proteomes" id="UP000622860">
    <property type="component" value="Unassembled WGS sequence"/>
</dbReference>
<reference evidence="5" key="2">
    <citation type="submission" date="2020-09" db="EMBL/GenBank/DDBJ databases">
        <authorList>
            <person name="Sun Q."/>
            <person name="Zhou Y."/>
        </authorList>
    </citation>
    <scope>NUCLEOTIDE SEQUENCE</scope>
    <source>
        <strain evidence="5">CGMCC 1.12754</strain>
    </source>
</reference>
<dbReference type="PANTHER" id="PTHR43479">
    <property type="entry name" value="ACREF/ENVCD OPERON REPRESSOR-RELATED"/>
    <property type="match status" value="1"/>
</dbReference>
<keyword evidence="1" id="KW-0678">Repressor</keyword>
<comment type="caution">
    <text evidence="5">The sequence shown here is derived from an EMBL/GenBank/DDBJ whole genome shotgun (WGS) entry which is preliminary data.</text>
</comment>
<dbReference type="GO" id="GO:0003677">
    <property type="term" value="F:DNA binding"/>
    <property type="evidence" value="ECO:0007669"/>
    <property type="project" value="UniProtKB-UniRule"/>
</dbReference>
<dbReference type="InterPro" id="IPR036271">
    <property type="entry name" value="Tet_transcr_reg_TetR-rel_C_sf"/>
</dbReference>
<proteinExistence type="predicted"/>
<keyword evidence="6" id="KW-1185">Reference proteome</keyword>
<gene>
    <name evidence="5" type="ORF">GCM10011398_15200</name>
</gene>
<feature type="domain" description="HTH tetR-type" evidence="4">
    <location>
        <begin position="2"/>
        <end position="62"/>
    </location>
</feature>
<sequence length="193" mass="21968">MDNKKELIIQSAINVFREKGIEKTKISDIVKGAGIAQGTFYLYFSSKFAVMPSIAEVMVERMLDEIRDNLKDDSTFAEKLEKVIEAVFQITSEYREIFALIYSGLAATEYLKEWETIYAPYYAWMSELLTQAKDAGVIRKSLHVMRTAEVLIGLIESAADQSYLYSQVDTNTIELKKKEVLEFARYALGLKGT</sequence>
<dbReference type="AlphaFoldDB" id="A0A917H9F8"/>
<dbReference type="RefSeq" id="WP_188454778.1">
    <property type="nucleotide sequence ID" value="NZ_BMFR01000004.1"/>
</dbReference>
<dbReference type="Gene3D" id="1.10.357.10">
    <property type="entry name" value="Tetracycline Repressor, domain 2"/>
    <property type="match status" value="1"/>
</dbReference>
<reference evidence="5" key="1">
    <citation type="journal article" date="2014" name="Int. J. Syst. Evol. Microbiol.">
        <title>Complete genome sequence of Corynebacterium casei LMG S-19264T (=DSM 44701T), isolated from a smear-ripened cheese.</title>
        <authorList>
            <consortium name="US DOE Joint Genome Institute (JGI-PGF)"/>
            <person name="Walter F."/>
            <person name="Albersmeier A."/>
            <person name="Kalinowski J."/>
            <person name="Ruckert C."/>
        </authorList>
    </citation>
    <scope>NUCLEOTIDE SEQUENCE</scope>
    <source>
        <strain evidence="5">CGMCC 1.12754</strain>
    </source>
</reference>
<evidence type="ECO:0000313" key="6">
    <source>
        <dbReference type="Proteomes" id="UP000622860"/>
    </source>
</evidence>
<dbReference type="InterPro" id="IPR009057">
    <property type="entry name" value="Homeodomain-like_sf"/>
</dbReference>
<dbReference type="PROSITE" id="PS50977">
    <property type="entry name" value="HTH_TETR_2"/>
    <property type="match status" value="1"/>
</dbReference>
<dbReference type="PRINTS" id="PR00455">
    <property type="entry name" value="HTHTETR"/>
</dbReference>
<accession>A0A917H9F8</accession>
<name>A0A917H9F8_9BACI</name>
<dbReference type="Pfam" id="PF17934">
    <property type="entry name" value="TetR_C_26"/>
    <property type="match status" value="1"/>
</dbReference>